<evidence type="ECO:0000256" key="4">
    <source>
        <dbReference type="ARBA" id="ARBA00023163"/>
    </source>
</evidence>
<evidence type="ECO:0000259" key="6">
    <source>
        <dbReference type="Pfam" id="PF08281"/>
    </source>
</evidence>
<keyword evidence="4" id="KW-0804">Transcription</keyword>
<dbReference type="Gene3D" id="1.10.10.10">
    <property type="entry name" value="Winged helix-like DNA-binding domain superfamily/Winged helix DNA-binding domain"/>
    <property type="match status" value="1"/>
</dbReference>
<organism evidence="7 8">
    <name type="scientific">Microbulbifer spongiae</name>
    <dbReference type="NCBI Taxonomy" id="2944933"/>
    <lineage>
        <taxon>Bacteria</taxon>
        <taxon>Pseudomonadati</taxon>
        <taxon>Pseudomonadota</taxon>
        <taxon>Gammaproteobacteria</taxon>
        <taxon>Cellvibrionales</taxon>
        <taxon>Microbulbiferaceae</taxon>
        <taxon>Microbulbifer</taxon>
    </lineage>
</organism>
<evidence type="ECO:0000256" key="1">
    <source>
        <dbReference type="ARBA" id="ARBA00010641"/>
    </source>
</evidence>
<feature type="domain" description="RNA polymerase sigma-70 region 2" evidence="5">
    <location>
        <begin position="37"/>
        <end position="102"/>
    </location>
</feature>
<dbReference type="InterPro" id="IPR014284">
    <property type="entry name" value="RNA_pol_sigma-70_dom"/>
</dbReference>
<evidence type="ECO:0000259" key="5">
    <source>
        <dbReference type="Pfam" id="PF04542"/>
    </source>
</evidence>
<dbReference type="NCBIfam" id="TIGR02937">
    <property type="entry name" value="sigma70-ECF"/>
    <property type="match status" value="1"/>
</dbReference>
<dbReference type="Gene3D" id="1.10.1740.10">
    <property type="match status" value="1"/>
</dbReference>
<dbReference type="InterPro" id="IPR039425">
    <property type="entry name" value="RNA_pol_sigma-70-like"/>
</dbReference>
<accession>A0ABY9ECR8</accession>
<dbReference type="InterPro" id="IPR013324">
    <property type="entry name" value="RNA_pol_sigma_r3/r4-like"/>
</dbReference>
<reference evidence="7 8" key="1">
    <citation type="submission" date="2022-05" db="EMBL/GenBank/DDBJ databases">
        <title>Microbulbifer sp. nov., isolated from sponge.</title>
        <authorList>
            <person name="Gao L."/>
        </authorList>
    </citation>
    <scope>NUCLEOTIDE SEQUENCE [LARGE SCALE GENOMIC DNA]</scope>
    <source>
        <strain evidence="7 8">MI-G</strain>
    </source>
</reference>
<dbReference type="SUPFAM" id="SSF88946">
    <property type="entry name" value="Sigma2 domain of RNA polymerase sigma factors"/>
    <property type="match status" value="1"/>
</dbReference>
<comment type="similarity">
    <text evidence="1">Belongs to the sigma-70 factor family. ECF subfamily.</text>
</comment>
<name>A0ABY9ECR8_9GAMM</name>
<dbReference type="InterPro" id="IPR036388">
    <property type="entry name" value="WH-like_DNA-bd_sf"/>
</dbReference>
<evidence type="ECO:0000256" key="2">
    <source>
        <dbReference type="ARBA" id="ARBA00023015"/>
    </source>
</evidence>
<dbReference type="RefSeq" id="WP_301416190.1">
    <property type="nucleotide sequence ID" value="NZ_CP098023.1"/>
</dbReference>
<evidence type="ECO:0000256" key="3">
    <source>
        <dbReference type="ARBA" id="ARBA00023082"/>
    </source>
</evidence>
<dbReference type="CDD" id="cd06171">
    <property type="entry name" value="Sigma70_r4"/>
    <property type="match status" value="1"/>
</dbReference>
<dbReference type="InterPro" id="IPR013249">
    <property type="entry name" value="RNA_pol_sigma70_r4_t2"/>
</dbReference>
<evidence type="ECO:0000313" key="7">
    <source>
        <dbReference type="EMBL" id="WKD50156.1"/>
    </source>
</evidence>
<feature type="domain" description="RNA polymerase sigma factor 70 region 4 type 2" evidence="6">
    <location>
        <begin position="136"/>
        <end position="186"/>
    </location>
</feature>
<sequence>MRMLIIYSCKIFYNCSSIQREVPALAIKTHSKGFNELYQSHHEWLVHWIARRNPGGNNAQDLAQDTFVRLLDRPRLPGAIRSPRAWLTKVAGNLLIDQIRRQVLERNYLAVLENLPEATYPSPEDKWELLGLLEHIDQLLSGLRPLEKTVFLMARLDGMTYRQVAESQGLSLSSVEKYIAKAMLKCYAATYGDRY</sequence>
<dbReference type="PANTHER" id="PTHR43133:SF63">
    <property type="entry name" value="RNA POLYMERASE SIGMA FACTOR FECI-RELATED"/>
    <property type="match status" value="1"/>
</dbReference>
<evidence type="ECO:0000313" key="8">
    <source>
        <dbReference type="Proteomes" id="UP001321520"/>
    </source>
</evidence>
<dbReference type="Proteomes" id="UP001321520">
    <property type="component" value="Chromosome"/>
</dbReference>
<dbReference type="InterPro" id="IPR007627">
    <property type="entry name" value="RNA_pol_sigma70_r2"/>
</dbReference>
<dbReference type="Pfam" id="PF04542">
    <property type="entry name" value="Sigma70_r2"/>
    <property type="match status" value="1"/>
</dbReference>
<keyword evidence="2" id="KW-0805">Transcription regulation</keyword>
<keyword evidence="3" id="KW-0731">Sigma factor</keyword>
<protein>
    <submittedName>
        <fullName evidence="7">Sigma-70 family RNA polymerase sigma factor</fullName>
    </submittedName>
</protein>
<dbReference type="PANTHER" id="PTHR43133">
    <property type="entry name" value="RNA POLYMERASE ECF-TYPE SIGMA FACTO"/>
    <property type="match status" value="1"/>
</dbReference>
<keyword evidence="8" id="KW-1185">Reference proteome</keyword>
<dbReference type="InterPro" id="IPR013325">
    <property type="entry name" value="RNA_pol_sigma_r2"/>
</dbReference>
<proteinExistence type="inferred from homology"/>
<gene>
    <name evidence="7" type="ORF">M8T91_01630</name>
</gene>
<dbReference type="SUPFAM" id="SSF88659">
    <property type="entry name" value="Sigma3 and sigma4 domains of RNA polymerase sigma factors"/>
    <property type="match status" value="1"/>
</dbReference>
<dbReference type="EMBL" id="CP098023">
    <property type="protein sequence ID" value="WKD50156.1"/>
    <property type="molecule type" value="Genomic_DNA"/>
</dbReference>
<dbReference type="Pfam" id="PF08281">
    <property type="entry name" value="Sigma70_r4_2"/>
    <property type="match status" value="1"/>
</dbReference>